<dbReference type="PANTHER" id="PTHR11477">
    <property type="entry name" value="TRANSCRIPTION FACTOR S-II ZINC FINGER DOMAIN-CONTAINING PROTEIN"/>
    <property type="match status" value="1"/>
</dbReference>
<evidence type="ECO:0000313" key="4">
    <source>
        <dbReference type="Proteomes" id="UP000193689"/>
    </source>
</evidence>
<feature type="compositionally biased region" description="Basic and acidic residues" evidence="1">
    <location>
        <begin position="39"/>
        <end position="50"/>
    </location>
</feature>
<feature type="compositionally biased region" description="Polar residues" evidence="1">
    <location>
        <begin position="749"/>
        <end position="766"/>
    </location>
</feature>
<feature type="region of interest" description="Disordered" evidence="1">
    <location>
        <begin position="604"/>
        <end position="679"/>
    </location>
</feature>
<proteinExistence type="predicted"/>
<comment type="caution">
    <text evidence="3">The sequence shown here is derived from an EMBL/GenBank/DDBJ whole genome shotgun (WGS) entry which is preliminary data.</text>
</comment>
<dbReference type="RefSeq" id="XP_040711345.1">
    <property type="nucleotide sequence ID" value="XM_040861137.1"/>
</dbReference>
<dbReference type="STRING" id="1141098.A0A1Y2DGP6"/>
<dbReference type="InterPro" id="IPR003618">
    <property type="entry name" value="TFIIS_cen_dom"/>
</dbReference>
<dbReference type="GO" id="GO:0005634">
    <property type="term" value="C:nucleus"/>
    <property type="evidence" value="ECO:0007669"/>
    <property type="project" value="TreeGrafter"/>
</dbReference>
<dbReference type="InterPro" id="IPR012921">
    <property type="entry name" value="SPOC_C"/>
</dbReference>
<name>A0A1Y2DGP6_9PEZI</name>
<dbReference type="Pfam" id="PF07744">
    <property type="entry name" value="SPOC"/>
    <property type="match status" value="1"/>
</dbReference>
<dbReference type="GO" id="GO:0031440">
    <property type="term" value="P:regulation of mRNA 3'-end processing"/>
    <property type="evidence" value="ECO:0007669"/>
    <property type="project" value="TreeGrafter"/>
</dbReference>
<dbReference type="InterPro" id="IPR055499">
    <property type="entry name" value="DUF7071"/>
</dbReference>
<dbReference type="GeneID" id="63777349"/>
<accession>A0A1Y2DGP6</accession>
<dbReference type="Proteomes" id="UP000193689">
    <property type="component" value="Unassembled WGS sequence"/>
</dbReference>
<dbReference type="GO" id="GO:0031564">
    <property type="term" value="P:transcription antitermination"/>
    <property type="evidence" value="ECO:0007669"/>
    <property type="project" value="TreeGrafter"/>
</dbReference>
<feature type="compositionally biased region" description="Basic and acidic residues" evidence="1">
    <location>
        <begin position="295"/>
        <end position="304"/>
    </location>
</feature>
<keyword evidence="4" id="KW-1185">Reference proteome</keyword>
<protein>
    <submittedName>
        <fullName evidence="3">SPOC domain-domain-containing protein</fullName>
    </submittedName>
</protein>
<dbReference type="InterPro" id="IPR036575">
    <property type="entry name" value="TFIIS_cen_dom_sf"/>
</dbReference>
<dbReference type="PANTHER" id="PTHR11477:SF11">
    <property type="entry name" value="TRANSCRIPTION FACTOR BYE1"/>
    <property type="match status" value="1"/>
</dbReference>
<evidence type="ECO:0000313" key="3">
    <source>
        <dbReference type="EMBL" id="ORY58428.1"/>
    </source>
</evidence>
<dbReference type="GO" id="GO:0000977">
    <property type="term" value="F:RNA polymerase II transcription regulatory region sequence-specific DNA binding"/>
    <property type="evidence" value="ECO:0007669"/>
    <property type="project" value="TreeGrafter"/>
</dbReference>
<feature type="domain" description="TFIIS central" evidence="2">
    <location>
        <begin position="168"/>
        <end position="288"/>
    </location>
</feature>
<feature type="compositionally biased region" description="Basic residues" evidence="1">
    <location>
        <begin position="51"/>
        <end position="61"/>
    </location>
</feature>
<evidence type="ECO:0000256" key="1">
    <source>
        <dbReference type="SAM" id="MobiDB-lite"/>
    </source>
</evidence>
<dbReference type="Pfam" id="PF07500">
    <property type="entry name" value="TFIIS_M"/>
    <property type="match status" value="1"/>
</dbReference>
<feature type="region of interest" description="Disordered" evidence="1">
    <location>
        <begin position="39"/>
        <end position="120"/>
    </location>
</feature>
<dbReference type="CDD" id="cd21538">
    <property type="entry name" value="SPOC_TFIIS"/>
    <property type="match status" value="1"/>
</dbReference>
<dbReference type="PROSITE" id="PS51321">
    <property type="entry name" value="TFIIS_CENTRAL"/>
    <property type="match status" value="1"/>
</dbReference>
<dbReference type="OrthoDB" id="79252at2759"/>
<sequence>MGIPIYDEDIPNKYFCEQCKPEQHKELLDAIARGEKIWETRRQKYEDEKKKGKKGKKGKGKRASDPKERSSPAVSSTKAKASPAPSVKKEEDVPESSTKGKRKSHDHAQGPQAKMRKVSETKVVPTVPAAPAIPTVPDVPDVPAEAEYTPPVDLAETIEKLSGPRKATASGLKKSLDAALDLAVKGGLFKIPAGSQKKTITERHAVEIERANHDANPGSAAASHARSLIFNLKRNVELATRVFNRTLAPTALATMSSDDMATQELQRETAEMKARADKQSILINDDGPRMRKTHKGEEIVENDRFTATTDDVPSALRRESIREASGENEKPTHRRSSSADRVELPADTGRGPLRVDTQGTQQQARQGVDIDKVFSSVRSPSTSHQRRPSAPTRPAGPGVDPEVDRLLQDDGTDSPPYSPTENLDPDVVWQGHLMMTNVADLPVIAKHVGGADLSKLKDIPWKSLIPPLLTVAGRIPEEKAVPYLCGLRYNDQIDLVITSLSPANSLDPASRAQFSAVIDYFRSKQRYGVVGERKLGNVRDTYLVPVSEGDGPIPEPMQNIGDHLIPQNRSEPMLLMVFVVRDDQREPVPPEQQVAQLNQLNPSAAQAPTPMTDRKQSVAAPTWSPATPQQGGFPNPPPSHQSHTPIPPPVIPGQPAASIRQTPTPAPASAPAPLQQGQDVEALRRAQAEGEVKARQVLGPLFTSPTVTFLLPHASRMKEGEWNAVRRCLERDPRAREDLPLLSKLLTEEGNSARQNGNGNGQSAQHQGHAATASPSVAQSTLAAATANVPPGAPQAQPKT</sequence>
<feature type="compositionally biased region" description="Pro residues" evidence="1">
    <location>
        <begin position="634"/>
        <end position="652"/>
    </location>
</feature>
<feature type="compositionally biased region" description="Basic and acidic residues" evidence="1">
    <location>
        <begin position="316"/>
        <end position="344"/>
    </location>
</feature>
<feature type="region of interest" description="Disordered" evidence="1">
    <location>
        <begin position="744"/>
        <end position="800"/>
    </location>
</feature>
<dbReference type="Pfam" id="PF23257">
    <property type="entry name" value="DUF7071"/>
    <property type="match status" value="1"/>
</dbReference>
<dbReference type="Gene3D" id="1.10.472.30">
    <property type="entry name" value="Transcription elongation factor S-II, central domain"/>
    <property type="match status" value="1"/>
</dbReference>
<dbReference type="SUPFAM" id="SSF46942">
    <property type="entry name" value="Elongation factor TFIIS domain 2"/>
    <property type="match status" value="1"/>
</dbReference>
<evidence type="ECO:0000259" key="2">
    <source>
        <dbReference type="PROSITE" id="PS51321"/>
    </source>
</evidence>
<organism evidence="3 4">
    <name type="scientific">Pseudomassariella vexata</name>
    <dbReference type="NCBI Taxonomy" id="1141098"/>
    <lineage>
        <taxon>Eukaryota</taxon>
        <taxon>Fungi</taxon>
        <taxon>Dikarya</taxon>
        <taxon>Ascomycota</taxon>
        <taxon>Pezizomycotina</taxon>
        <taxon>Sordariomycetes</taxon>
        <taxon>Xylariomycetidae</taxon>
        <taxon>Amphisphaeriales</taxon>
        <taxon>Pseudomassariaceae</taxon>
        <taxon>Pseudomassariella</taxon>
    </lineage>
</organism>
<dbReference type="EMBL" id="MCFJ01000016">
    <property type="protein sequence ID" value="ORY58428.1"/>
    <property type="molecule type" value="Genomic_DNA"/>
</dbReference>
<gene>
    <name evidence="3" type="ORF">BCR38DRAFT_447265</name>
</gene>
<feature type="compositionally biased region" description="Basic and acidic residues" evidence="1">
    <location>
        <begin position="265"/>
        <end position="278"/>
    </location>
</feature>
<dbReference type="GO" id="GO:0006368">
    <property type="term" value="P:transcription elongation by RNA polymerase II"/>
    <property type="evidence" value="ECO:0007669"/>
    <property type="project" value="TreeGrafter"/>
</dbReference>
<feature type="region of interest" description="Disordered" evidence="1">
    <location>
        <begin position="259"/>
        <end position="424"/>
    </location>
</feature>
<reference evidence="3 4" key="1">
    <citation type="submission" date="2016-07" db="EMBL/GenBank/DDBJ databases">
        <title>Pervasive Adenine N6-methylation of Active Genes in Fungi.</title>
        <authorList>
            <consortium name="DOE Joint Genome Institute"/>
            <person name="Mondo S.J."/>
            <person name="Dannebaum R.O."/>
            <person name="Kuo R.C."/>
            <person name="Labutti K."/>
            <person name="Haridas S."/>
            <person name="Kuo A."/>
            <person name="Salamov A."/>
            <person name="Ahrendt S.R."/>
            <person name="Lipzen A."/>
            <person name="Sullivan W."/>
            <person name="Andreopoulos W.B."/>
            <person name="Clum A."/>
            <person name="Lindquist E."/>
            <person name="Daum C."/>
            <person name="Ramamoorthy G.K."/>
            <person name="Gryganskyi A."/>
            <person name="Culley D."/>
            <person name="Magnuson J.K."/>
            <person name="James T.Y."/>
            <person name="O'Malley M.A."/>
            <person name="Stajich J.E."/>
            <person name="Spatafora J.W."/>
            <person name="Visel A."/>
            <person name="Grigoriev I.V."/>
        </authorList>
    </citation>
    <scope>NUCLEOTIDE SEQUENCE [LARGE SCALE GENOMIC DNA]</scope>
    <source>
        <strain evidence="3 4">CBS 129021</strain>
    </source>
</reference>
<dbReference type="SMART" id="SM00510">
    <property type="entry name" value="TFS2M"/>
    <property type="match status" value="1"/>
</dbReference>
<dbReference type="InParanoid" id="A0A1Y2DGP6"/>
<feature type="compositionally biased region" description="Low complexity" evidence="1">
    <location>
        <begin position="71"/>
        <end position="86"/>
    </location>
</feature>
<dbReference type="GO" id="GO:0001139">
    <property type="term" value="F:RNA polymerase II complex recruiting activity"/>
    <property type="evidence" value="ECO:0007669"/>
    <property type="project" value="TreeGrafter"/>
</dbReference>
<dbReference type="AlphaFoldDB" id="A0A1Y2DGP6"/>
<feature type="compositionally biased region" description="Polar residues" evidence="1">
    <location>
        <begin position="773"/>
        <end position="783"/>
    </location>
</feature>
<dbReference type="GO" id="GO:0006362">
    <property type="term" value="P:transcription elongation by RNA polymerase I"/>
    <property type="evidence" value="ECO:0007669"/>
    <property type="project" value="TreeGrafter"/>
</dbReference>